<evidence type="ECO:0000313" key="1">
    <source>
        <dbReference type="EMBL" id="GFN80421.1"/>
    </source>
</evidence>
<proteinExistence type="predicted"/>
<sequence>MLVRYYNSTPKPRLPNPVVASLGLILITSKYNFRNYSLIEVLWKSSASIAVRVTGNLHNLRQLIKETSI</sequence>
<protein>
    <submittedName>
        <fullName evidence="1">Uncharacterized protein</fullName>
    </submittedName>
</protein>
<name>A0AAV3YE57_9GAST</name>
<evidence type="ECO:0000313" key="2">
    <source>
        <dbReference type="Proteomes" id="UP000735302"/>
    </source>
</evidence>
<dbReference type="EMBL" id="BLXT01000825">
    <property type="protein sequence ID" value="GFN80421.1"/>
    <property type="molecule type" value="Genomic_DNA"/>
</dbReference>
<gene>
    <name evidence="1" type="ORF">PoB_000692700</name>
</gene>
<accession>A0AAV3YE57</accession>
<reference evidence="1 2" key="1">
    <citation type="journal article" date="2021" name="Elife">
        <title>Chloroplast acquisition without the gene transfer in kleptoplastic sea slugs, Plakobranchus ocellatus.</title>
        <authorList>
            <person name="Maeda T."/>
            <person name="Takahashi S."/>
            <person name="Yoshida T."/>
            <person name="Shimamura S."/>
            <person name="Takaki Y."/>
            <person name="Nagai Y."/>
            <person name="Toyoda A."/>
            <person name="Suzuki Y."/>
            <person name="Arimoto A."/>
            <person name="Ishii H."/>
            <person name="Satoh N."/>
            <person name="Nishiyama T."/>
            <person name="Hasebe M."/>
            <person name="Maruyama T."/>
            <person name="Minagawa J."/>
            <person name="Obokata J."/>
            <person name="Shigenobu S."/>
        </authorList>
    </citation>
    <scope>NUCLEOTIDE SEQUENCE [LARGE SCALE GENOMIC DNA]</scope>
</reference>
<organism evidence="1 2">
    <name type="scientific">Plakobranchus ocellatus</name>
    <dbReference type="NCBI Taxonomy" id="259542"/>
    <lineage>
        <taxon>Eukaryota</taxon>
        <taxon>Metazoa</taxon>
        <taxon>Spiralia</taxon>
        <taxon>Lophotrochozoa</taxon>
        <taxon>Mollusca</taxon>
        <taxon>Gastropoda</taxon>
        <taxon>Heterobranchia</taxon>
        <taxon>Euthyneura</taxon>
        <taxon>Panpulmonata</taxon>
        <taxon>Sacoglossa</taxon>
        <taxon>Placobranchoidea</taxon>
        <taxon>Plakobranchidae</taxon>
        <taxon>Plakobranchus</taxon>
    </lineage>
</organism>
<comment type="caution">
    <text evidence="1">The sequence shown here is derived from an EMBL/GenBank/DDBJ whole genome shotgun (WGS) entry which is preliminary data.</text>
</comment>
<dbReference type="Proteomes" id="UP000735302">
    <property type="component" value="Unassembled WGS sequence"/>
</dbReference>
<keyword evidence="2" id="KW-1185">Reference proteome</keyword>
<dbReference type="AlphaFoldDB" id="A0AAV3YE57"/>